<proteinExistence type="predicted"/>
<dbReference type="AlphaFoldDB" id="A0A1X7UN31"/>
<name>A0A1X7UN31_AMPQE</name>
<dbReference type="EnsemblMetazoa" id="Aqu2.1.29168_001">
    <property type="protein sequence ID" value="Aqu2.1.29168_001"/>
    <property type="gene ID" value="Aqu2.1.29168"/>
</dbReference>
<dbReference type="InParanoid" id="A0A1X7UN31"/>
<organism evidence="1">
    <name type="scientific">Amphimedon queenslandica</name>
    <name type="common">Sponge</name>
    <dbReference type="NCBI Taxonomy" id="400682"/>
    <lineage>
        <taxon>Eukaryota</taxon>
        <taxon>Metazoa</taxon>
        <taxon>Porifera</taxon>
        <taxon>Demospongiae</taxon>
        <taxon>Heteroscleromorpha</taxon>
        <taxon>Haplosclerida</taxon>
        <taxon>Niphatidae</taxon>
        <taxon>Amphimedon</taxon>
    </lineage>
</organism>
<evidence type="ECO:0000313" key="1">
    <source>
        <dbReference type="EnsemblMetazoa" id="Aqu2.1.29168_001"/>
    </source>
</evidence>
<sequence>MALHKYFKKQKKEQEEHLDELESSNKAPILLPSVVSSFSKNWSRSAGFYWTKKKSVRLFCRRAKIGKNATENGAMKACRDFFRTLGQNIPEATARRLKSQYLATLNSRIQCGDNSQSVIPSIQFLHKKNPGRPLLLEEYFDDSVRKFIESFRKVGGVVNTAIVQAVAEGIFAAKNPFILSEAWWPH</sequence>
<accession>A0A1X7UN31</accession>
<protein>
    <submittedName>
        <fullName evidence="1">Uncharacterized protein</fullName>
    </submittedName>
</protein>
<reference evidence="1" key="1">
    <citation type="submission" date="2017-05" db="UniProtKB">
        <authorList>
            <consortium name="EnsemblMetazoa"/>
        </authorList>
    </citation>
    <scope>IDENTIFICATION</scope>
</reference>